<dbReference type="AlphaFoldDB" id="A0A2T0Q2M1"/>
<feature type="transmembrane region" description="Helical" evidence="1">
    <location>
        <begin position="120"/>
        <end position="140"/>
    </location>
</feature>
<evidence type="ECO:0000313" key="2">
    <source>
        <dbReference type="EMBL" id="PRX97918.1"/>
    </source>
</evidence>
<reference evidence="2 3" key="1">
    <citation type="submission" date="2018-03" db="EMBL/GenBank/DDBJ databases">
        <title>Genomic Encyclopedia of Archaeal and Bacterial Type Strains, Phase II (KMG-II): from individual species to whole genera.</title>
        <authorList>
            <person name="Goeker M."/>
        </authorList>
    </citation>
    <scope>NUCLEOTIDE SEQUENCE [LARGE SCALE GENOMIC DNA]</scope>
    <source>
        <strain evidence="2 3">DSM 45601</strain>
    </source>
</reference>
<name>A0A2T0Q2M1_9ACTN</name>
<gene>
    <name evidence="2" type="ORF">CLV72_105271</name>
</gene>
<dbReference type="Proteomes" id="UP000237846">
    <property type="component" value="Unassembled WGS sequence"/>
</dbReference>
<feature type="transmembrane region" description="Helical" evidence="1">
    <location>
        <begin position="86"/>
        <end position="108"/>
    </location>
</feature>
<proteinExistence type="predicted"/>
<evidence type="ECO:0000313" key="3">
    <source>
        <dbReference type="Proteomes" id="UP000237846"/>
    </source>
</evidence>
<sequence length="316" mass="32523">MSAPAPWWRAPGRPALITFSLGAVGLAAALVLVADRLVPWLAGLPWPGIIALAGALLIAAAIGMTLTRKPSSDSEEAPPSPQPISWWWVLAGAGFVVIATWYSTAWLLDVATPEQRLEAIRAGLTVGAGTGGAVALLLAVRRQWHQEVAHRHQEKVAAETQFDATERRVTDLYTKAAGASVQAEPGREQGVQDAPGGAAEVAFDAHQFVGDGGVFGGSAQGFVEQVGVQSPADVGGGGGHQVGCEPSRDDQRPLFVVAGQGVLAAYGAGRGHVFGGGERAGVVAVVVGHVNGHVVPAQQRHGRGVDVGVVLRTLQG</sequence>
<organism evidence="2 3">
    <name type="scientific">Allonocardiopsis opalescens</name>
    <dbReference type="NCBI Taxonomy" id="1144618"/>
    <lineage>
        <taxon>Bacteria</taxon>
        <taxon>Bacillati</taxon>
        <taxon>Actinomycetota</taxon>
        <taxon>Actinomycetes</taxon>
        <taxon>Streptosporangiales</taxon>
        <taxon>Allonocardiopsis</taxon>
    </lineage>
</organism>
<feature type="transmembrane region" description="Helical" evidence="1">
    <location>
        <begin position="46"/>
        <end position="66"/>
    </location>
</feature>
<keyword evidence="1" id="KW-1133">Transmembrane helix</keyword>
<keyword evidence="3" id="KW-1185">Reference proteome</keyword>
<dbReference type="EMBL" id="PVZC01000005">
    <property type="protein sequence ID" value="PRX97918.1"/>
    <property type="molecule type" value="Genomic_DNA"/>
</dbReference>
<accession>A0A2T0Q2M1</accession>
<feature type="transmembrane region" description="Helical" evidence="1">
    <location>
        <begin position="15"/>
        <end position="34"/>
    </location>
</feature>
<keyword evidence="1" id="KW-0812">Transmembrane</keyword>
<protein>
    <submittedName>
        <fullName evidence="2">Uncharacterized protein</fullName>
    </submittedName>
</protein>
<keyword evidence="1" id="KW-0472">Membrane</keyword>
<comment type="caution">
    <text evidence="2">The sequence shown here is derived from an EMBL/GenBank/DDBJ whole genome shotgun (WGS) entry which is preliminary data.</text>
</comment>
<evidence type="ECO:0000256" key="1">
    <source>
        <dbReference type="SAM" id="Phobius"/>
    </source>
</evidence>